<name>A0A6P3HC08_BISBB</name>
<dbReference type="Proteomes" id="UP000515208">
    <property type="component" value="Unplaced"/>
</dbReference>
<proteinExistence type="predicted"/>
<feature type="compositionally biased region" description="Basic and acidic residues" evidence="1">
    <location>
        <begin position="32"/>
        <end position="48"/>
    </location>
</feature>
<accession>A0A6P3HC08</accession>
<dbReference type="GeneID" id="104989688"/>
<sequence>MQSAPRPSPCGVRWNPLCGLRGTTSSSCSLRGEQDHTEVRRTEPRVDAEPGPATGRVLSRSPLAPSEAASDTSGMSGGKMTLDRGFGLWTPVPAPPPTTGHVPSWRLRALVSEMPELGELTPRSPRF</sequence>
<reference evidence="3" key="1">
    <citation type="submission" date="2025-08" db="UniProtKB">
        <authorList>
            <consortium name="RefSeq"/>
        </authorList>
    </citation>
    <scope>IDENTIFICATION</scope>
    <source>
        <tissue evidence="3">Blood</tissue>
    </source>
</reference>
<organism evidence="2 3">
    <name type="scientific">Bison bison bison</name>
    <name type="common">North American plains bison</name>
    <dbReference type="NCBI Taxonomy" id="43346"/>
    <lineage>
        <taxon>Eukaryota</taxon>
        <taxon>Metazoa</taxon>
        <taxon>Chordata</taxon>
        <taxon>Craniata</taxon>
        <taxon>Vertebrata</taxon>
        <taxon>Euteleostomi</taxon>
        <taxon>Mammalia</taxon>
        <taxon>Eutheria</taxon>
        <taxon>Laurasiatheria</taxon>
        <taxon>Artiodactyla</taxon>
        <taxon>Ruminantia</taxon>
        <taxon>Pecora</taxon>
        <taxon>Bovidae</taxon>
        <taxon>Bovinae</taxon>
        <taxon>Bison</taxon>
    </lineage>
</organism>
<evidence type="ECO:0000313" key="2">
    <source>
        <dbReference type="Proteomes" id="UP000515208"/>
    </source>
</evidence>
<dbReference type="RefSeq" id="XP_010839741.1">
    <property type="nucleotide sequence ID" value="XM_010841439.1"/>
</dbReference>
<gene>
    <name evidence="3" type="primary">LOC104989688</name>
</gene>
<feature type="region of interest" description="Disordered" evidence="1">
    <location>
        <begin position="21"/>
        <end position="101"/>
    </location>
</feature>
<evidence type="ECO:0000313" key="3">
    <source>
        <dbReference type="RefSeq" id="XP_010839741.1"/>
    </source>
</evidence>
<dbReference type="AlphaFoldDB" id="A0A6P3HC08"/>
<protein>
    <submittedName>
        <fullName evidence="3">Uncharacterized protein LOC104989688</fullName>
    </submittedName>
</protein>
<dbReference type="KEGG" id="bbis:104989688"/>
<evidence type="ECO:0000256" key="1">
    <source>
        <dbReference type="SAM" id="MobiDB-lite"/>
    </source>
</evidence>
<keyword evidence="2" id="KW-1185">Reference proteome</keyword>